<feature type="region of interest" description="Disordered" evidence="1">
    <location>
        <begin position="1"/>
        <end position="65"/>
    </location>
</feature>
<reference evidence="2" key="1">
    <citation type="submission" date="2025-08" db="UniProtKB">
        <authorList>
            <consortium name="Ensembl"/>
        </authorList>
    </citation>
    <scope>IDENTIFICATION</scope>
</reference>
<dbReference type="Proteomes" id="UP000694392">
    <property type="component" value="Unplaced"/>
</dbReference>
<accession>A0A8D0GUY0</accession>
<protein>
    <submittedName>
        <fullName evidence="2">Uncharacterized protein</fullName>
    </submittedName>
</protein>
<reference evidence="2" key="2">
    <citation type="submission" date="2025-09" db="UniProtKB">
        <authorList>
            <consortium name="Ensembl"/>
        </authorList>
    </citation>
    <scope>IDENTIFICATION</scope>
</reference>
<dbReference type="AlphaFoldDB" id="A0A8D0GUY0"/>
<dbReference type="GeneTree" id="ENSGT00940000156337"/>
<name>A0A8D0GUY0_SPHPU</name>
<dbReference type="Ensembl" id="ENSSPUT00000011938.1">
    <property type="protein sequence ID" value="ENSSPUP00000011201.1"/>
    <property type="gene ID" value="ENSSPUG00000008605.1"/>
</dbReference>
<evidence type="ECO:0000256" key="1">
    <source>
        <dbReference type="SAM" id="MobiDB-lite"/>
    </source>
</evidence>
<evidence type="ECO:0000313" key="2">
    <source>
        <dbReference type="Ensembl" id="ENSSPUP00000011201.1"/>
    </source>
</evidence>
<feature type="compositionally biased region" description="Basic and acidic residues" evidence="1">
    <location>
        <begin position="25"/>
        <end position="41"/>
    </location>
</feature>
<keyword evidence="3" id="KW-1185">Reference proteome</keyword>
<proteinExistence type="predicted"/>
<feature type="compositionally biased region" description="Basic and acidic residues" evidence="1">
    <location>
        <begin position="56"/>
        <end position="65"/>
    </location>
</feature>
<evidence type="ECO:0000313" key="3">
    <source>
        <dbReference type="Proteomes" id="UP000694392"/>
    </source>
</evidence>
<organism evidence="2 3">
    <name type="scientific">Sphenodon punctatus</name>
    <name type="common">Tuatara</name>
    <name type="synonym">Hatteria punctata</name>
    <dbReference type="NCBI Taxonomy" id="8508"/>
    <lineage>
        <taxon>Eukaryota</taxon>
        <taxon>Metazoa</taxon>
        <taxon>Chordata</taxon>
        <taxon>Craniata</taxon>
        <taxon>Vertebrata</taxon>
        <taxon>Euteleostomi</taxon>
        <taxon>Lepidosauria</taxon>
        <taxon>Sphenodontia</taxon>
        <taxon>Sphenodontidae</taxon>
        <taxon>Sphenodon</taxon>
    </lineage>
</organism>
<sequence length="65" mass="7254">MEADHSGFSRSHVQASGGRGPVKLGHSDQRDKAKDISRECAQRAADMRNFSSSLRKNVDRGLRRE</sequence>